<keyword evidence="2" id="KW-0808">Transferase</keyword>
<keyword evidence="2" id="KW-0548">Nucleotidyltransferase</keyword>
<dbReference type="EC" id="2.7.7.67" evidence="2"/>
<dbReference type="AlphaFoldDB" id="A0A832ZX90"/>
<dbReference type="PANTHER" id="PTHR39650">
    <property type="entry name" value="CDP-ARCHAEOL SYNTHASE"/>
    <property type="match status" value="1"/>
</dbReference>
<dbReference type="GO" id="GO:0043338">
    <property type="term" value="F:CDP-2,3-bis-(O-geranylgeranyl)-sn-glycerol synthase activity"/>
    <property type="evidence" value="ECO:0007669"/>
    <property type="project" value="UniProtKB-EC"/>
</dbReference>
<dbReference type="Pfam" id="PF01864">
    <property type="entry name" value="CarS-like"/>
    <property type="match status" value="1"/>
</dbReference>
<dbReference type="Proteomes" id="UP000608579">
    <property type="component" value="Unassembled WGS sequence"/>
</dbReference>
<gene>
    <name evidence="2" type="ORF">EYH45_08190</name>
</gene>
<keyword evidence="1" id="KW-1133">Transmembrane helix</keyword>
<proteinExistence type="predicted"/>
<accession>A0A832ZX90</accession>
<organism evidence="2 3">
    <name type="scientific">Caldiarchaeum subterraneum</name>
    <dbReference type="NCBI Taxonomy" id="311458"/>
    <lineage>
        <taxon>Archaea</taxon>
        <taxon>Nitrososphaerota</taxon>
        <taxon>Candidatus Caldarchaeales</taxon>
        <taxon>Candidatus Caldarchaeaceae</taxon>
        <taxon>Candidatus Caldarchaeum</taxon>
    </lineage>
</organism>
<keyword evidence="1" id="KW-0472">Membrane</keyword>
<dbReference type="PANTHER" id="PTHR39650:SF1">
    <property type="entry name" value="CDP-ARCHAEOL SYNTHASE"/>
    <property type="match status" value="1"/>
</dbReference>
<reference evidence="2" key="1">
    <citation type="journal article" date="2020" name="ISME J.">
        <title>Gammaproteobacteria mediating utilization of methyl-, sulfur- and petroleum organic compounds in deep ocean hydrothermal plumes.</title>
        <authorList>
            <person name="Zhou Z."/>
            <person name="Liu Y."/>
            <person name="Pan J."/>
            <person name="Cron B.R."/>
            <person name="Toner B.M."/>
            <person name="Anantharaman K."/>
            <person name="Breier J.A."/>
            <person name="Dick G.J."/>
            <person name="Li M."/>
        </authorList>
    </citation>
    <scope>NUCLEOTIDE SEQUENCE</scope>
    <source>
        <strain evidence="2">SZUA-1515</strain>
    </source>
</reference>
<evidence type="ECO:0000313" key="2">
    <source>
        <dbReference type="EMBL" id="HIQ30520.1"/>
    </source>
</evidence>
<evidence type="ECO:0000256" key="1">
    <source>
        <dbReference type="SAM" id="Phobius"/>
    </source>
</evidence>
<keyword evidence="1" id="KW-0812">Transmembrane</keyword>
<dbReference type="EMBL" id="DQVM01000165">
    <property type="protein sequence ID" value="HIQ30520.1"/>
    <property type="molecule type" value="Genomic_DNA"/>
</dbReference>
<sequence>MGLWVFDAGLLTGFLLGLGYVWPAYVSNATPVVAVKLLGKAHPLDLGATLPDGRRVLGDGKTVEGLVSGISTGFAVGVAMHTLLPFLFRDLLEILLISSGALAGDILGAFIKRRLGIKQGAPAPILDQLGFLAVSLLTIHLTYGLPSFITPSTLTLLLLFTLLMHVGTNTLAYLLGLKDTWY</sequence>
<evidence type="ECO:0000313" key="3">
    <source>
        <dbReference type="Proteomes" id="UP000608579"/>
    </source>
</evidence>
<dbReference type="InterPro" id="IPR032690">
    <property type="entry name" value="CarS"/>
</dbReference>
<dbReference type="NCBIfam" id="NF003114">
    <property type="entry name" value="PRK04032.1"/>
    <property type="match status" value="1"/>
</dbReference>
<comment type="caution">
    <text evidence="2">The sequence shown here is derived from an EMBL/GenBank/DDBJ whole genome shotgun (WGS) entry which is preliminary data.</text>
</comment>
<protein>
    <submittedName>
        <fullName evidence="2">CDP-2,3-bis-(O-geranylgeranyl)-sn-glycerol synthase</fullName>
        <ecNumber evidence="2">2.7.7.67</ecNumber>
    </submittedName>
</protein>
<name>A0A832ZX90_CALS0</name>
<feature type="transmembrane region" description="Helical" evidence="1">
    <location>
        <begin position="123"/>
        <end position="143"/>
    </location>
</feature>
<feature type="transmembrane region" description="Helical" evidence="1">
    <location>
        <begin position="155"/>
        <end position="176"/>
    </location>
</feature>
<feature type="transmembrane region" description="Helical" evidence="1">
    <location>
        <begin position="91"/>
        <end position="111"/>
    </location>
</feature>